<name>A0A2M8C5M4_9BACT</name>
<dbReference type="Proteomes" id="UP000229421">
    <property type="component" value="Unassembled WGS sequence"/>
</dbReference>
<gene>
    <name evidence="2" type="ORF">CO101_02025</name>
</gene>
<keyword evidence="1" id="KW-0472">Membrane</keyword>
<feature type="transmembrane region" description="Helical" evidence="1">
    <location>
        <begin position="75"/>
        <end position="93"/>
    </location>
</feature>
<keyword evidence="1" id="KW-1133">Transmembrane helix</keyword>
<evidence type="ECO:0000313" key="2">
    <source>
        <dbReference type="EMBL" id="PJB51467.1"/>
    </source>
</evidence>
<comment type="caution">
    <text evidence="2">The sequence shown here is derived from an EMBL/GenBank/DDBJ whole genome shotgun (WGS) entry which is preliminary data.</text>
</comment>
<proteinExistence type="predicted"/>
<protein>
    <submittedName>
        <fullName evidence="2">Uncharacterized protein</fullName>
    </submittedName>
</protein>
<reference evidence="3" key="1">
    <citation type="submission" date="2017-09" db="EMBL/GenBank/DDBJ databases">
        <title>Depth-based differentiation of microbial function through sediment-hosted aquifers and enrichment of novel symbionts in the deep terrestrial subsurface.</title>
        <authorList>
            <person name="Probst A.J."/>
            <person name="Ladd B."/>
            <person name="Jarett J.K."/>
            <person name="Geller-Mcgrath D.E."/>
            <person name="Sieber C.M.K."/>
            <person name="Emerson J.B."/>
            <person name="Anantharaman K."/>
            <person name="Thomas B.C."/>
            <person name="Malmstrom R."/>
            <person name="Stieglmeier M."/>
            <person name="Klingl A."/>
            <person name="Woyke T."/>
            <person name="Ryan C.M."/>
            <person name="Banfield J.F."/>
        </authorList>
    </citation>
    <scope>NUCLEOTIDE SEQUENCE [LARGE SCALE GENOMIC DNA]</scope>
</reference>
<evidence type="ECO:0000256" key="1">
    <source>
        <dbReference type="SAM" id="Phobius"/>
    </source>
</evidence>
<keyword evidence="1" id="KW-0812">Transmembrane</keyword>
<dbReference type="EMBL" id="PFTZ01000054">
    <property type="protein sequence ID" value="PJB51467.1"/>
    <property type="molecule type" value="Genomic_DNA"/>
</dbReference>
<feature type="transmembrane region" description="Helical" evidence="1">
    <location>
        <begin position="34"/>
        <end position="54"/>
    </location>
</feature>
<organism evidence="2 3">
    <name type="scientific">Candidatus Berkelbacteria bacterium CG_4_9_14_3_um_filter_39_23</name>
    <dbReference type="NCBI Taxonomy" id="1974508"/>
    <lineage>
        <taxon>Bacteria</taxon>
        <taxon>Candidatus Berkelbacteria</taxon>
    </lineage>
</organism>
<feature type="transmembrane region" description="Helical" evidence="1">
    <location>
        <begin position="113"/>
        <end position="131"/>
    </location>
</feature>
<sequence>MAEIIQQLWISGAGLLQNIENFFGQFLQNLDPSLFQNVIIGILMVLIFIGEQIFSEVKTQEKRGEFSKMVIFYEILNITSTAVLAILSIFVISFFKDSIDSQQIHSVELKAKLIISILTAIVAFILIKPIFKFQIFFRGKRHKFEIDFLKSLNFSKIFKFRNQAKAEKMVRAWNSFWSEKSEFNERDFTNLFISHIDDAINYEKFELAVQLAQTYVFNIEKRDRFSAGYDILPKVFKWNEIFWNKQQLWLKDYDTEKKIQNFFSQKHFPTFRAWALKLHKKINSKRERFWNWHYFGGEFFQAIIKALLKDGHGPYQLFSSFKKHIEESLEKLNKIKDEEERKKYDHYITRLFASFCPTFFNEIDSAPSNYSIWEHDFPKEWKISMANTKSGIPGVILHEFLQWSRDRIFKSDKKVDFDKDLTEVINGIFPNVHSSLFTSFLMLFFSAEVKYAIEKEPNFYILGTSVSWTGSAEESEVDRDKRLAKMMNAKAESQKEETIKIIFNFFSHYWDKLKITLDNNNKDTWENADNKKRESMLKIARKEKLEKIKVEIESDEIKEICKESERKELYRKDFLELVELLLLEIEK</sequence>
<evidence type="ECO:0000313" key="3">
    <source>
        <dbReference type="Proteomes" id="UP000229421"/>
    </source>
</evidence>
<accession>A0A2M8C5M4</accession>
<dbReference type="AlphaFoldDB" id="A0A2M8C5M4"/>